<reference evidence="2" key="1">
    <citation type="submission" date="2020-08" db="EMBL/GenBank/DDBJ databases">
        <title>Genome public.</title>
        <authorList>
            <person name="Liu C."/>
            <person name="Sun Q."/>
        </authorList>
    </citation>
    <scope>NUCLEOTIDE SEQUENCE</scope>
    <source>
        <strain evidence="2">NSJ-63</strain>
    </source>
</reference>
<dbReference type="Gene3D" id="3.40.190.10">
    <property type="entry name" value="Periplasmic binding protein-like II"/>
    <property type="match status" value="1"/>
</dbReference>
<feature type="chain" id="PRO_5037256012" evidence="1">
    <location>
        <begin position="25"/>
        <end position="397"/>
    </location>
</feature>
<sequence length="397" mass="43516">MKKAFTLFLCFACLAFLVLSPAFIVGGVHKNTYTIREQKQREQYRGSLTLWHIVSFKTGGTSGVSFLRSQIRSFEKQHPYVFIDLVPLTPEEAEKKLAAGERPDLCSFPLGFMGNAADFSRLPAAESLLPAYADCGSQDNDCYAYPYMADFYTLACNQDLFAAQDVPTPLDSGISYENFIAALSRLSFTVDDQQILPLSLTVTSGLHPKAALLWLKTAASGEDWLEGDLPLDTPLGAFPIAEDGGREMFLSGKSAMHLCPAAEYEQLFSDQRANSLSLSNYSISSYSDMVQMIGLMATEDSAKYTAGLDFAQQLLSEKAQKAVEGMKMLPVTSQEGVYEGQTLYLEEYAALGADGNIPNNFLLAANQKEVDAALDTALAGDKNFKEKSRNLLFGRVE</sequence>
<dbReference type="Proteomes" id="UP000617951">
    <property type="component" value="Unassembled WGS sequence"/>
</dbReference>
<dbReference type="EMBL" id="JACRSS010000004">
    <property type="protein sequence ID" value="MBC8539024.1"/>
    <property type="molecule type" value="Genomic_DNA"/>
</dbReference>
<gene>
    <name evidence="2" type="ORF">H8693_08760</name>
</gene>
<dbReference type="RefSeq" id="WP_249280658.1">
    <property type="nucleotide sequence ID" value="NZ_JACRSS010000004.1"/>
</dbReference>
<dbReference type="SUPFAM" id="SSF53850">
    <property type="entry name" value="Periplasmic binding protein-like II"/>
    <property type="match status" value="1"/>
</dbReference>
<evidence type="ECO:0000313" key="2">
    <source>
        <dbReference type="EMBL" id="MBC8539024.1"/>
    </source>
</evidence>
<evidence type="ECO:0000256" key="1">
    <source>
        <dbReference type="SAM" id="SignalP"/>
    </source>
</evidence>
<keyword evidence="1" id="KW-0732">Signal</keyword>
<comment type="caution">
    <text evidence="2">The sequence shown here is derived from an EMBL/GenBank/DDBJ whole genome shotgun (WGS) entry which is preliminary data.</text>
</comment>
<feature type="signal peptide" evidence="1">
    <location>
        <begin position="1"/>
        <end position="24"/>
    </location>
</feature>
<name>A0A926DKQ5_9FIRM</name>
<proteinExistence type="predicted"/>
<organism evidence="2 3">
    <name type="scientific">Guopingia tenuis</name>
    <dbReference type="NCBI Taxonomy" id="2763656"/>
    <lineage>
        <taxon>Bacteria</taxon>
        <taxon>Bacillati</taxon>
        <taxon>Bacillota</taxon>
        <taxon>Clostridia</taxon>
        <taxon>Christensenellales</taxon>
        <taxon>Christensenellaceae</taxon>
        <taxon>Guopingia</taxon>
    </lineage>
</organism>
<protein>
    <submittedName>
        <fullName evidence="2">Uncharacterized protein</fullName>
    </submittedName>
</protein>
<accession>A0A926DKQ5</accession>
<keyword evidence="3" id="KW-1185">Reference proteome</keyword>
<dbReference type="AlphaFoldDB" id="A0A926DKQ5"/>
<evidence type="ECO:0000313" key="3">
    <source>
        <dbReference type="Proteomes" id="UP000617951"/>
    </source>
</evidence>